<name>A0A4Y9FA13_9DEIN</name>
<evidence type="ECO:0000313" key="4">
    <source>
        <dbReference type="Proteomes" id="UP000297668"/>
    </source>
</evidence>
<proteinExistence type="predicted"/>
<dbReference type="GO" id="GO:0004222">
    <property type="term" value="F:metalloendopeptidase activity"/>
    <property type="evidence" value="ECO:0007669"/>
    <property type="project" value="TreeGrafter"/>
</dbReference>
<protein>
    <submittedName>
        <fullName evidence="3">M23 family metallopeptidase</fullName>
    </submittedName>
</protein>
<feature type="signal peptide" evidence="1">
    <location>
        <begin position="1"/>
        <end position="19"/>
    </location>
</feature>
<evidence type="ECO:0000259" key="2">
    <source>
        <dbReference type="Pfam" id="PF01551"/>
    </source>
</evidence>
<dbReference type="InterPro" id="IPR011055">
    <property type="entry name" value="Dup_hybrid_motif"/>
</dbReference>
<dbReference type="InterPro" id="IPR016047">
    <property type="entry name" value="M23ase_b-sheet_dom"/>
</dbReference>
<gene>
    <name evidence="3" type="ORF">E0687_11040</name>
</gene>
<feature type="chain" id="PRO_5021269908" evidence="1">
    <location>
        <begin position="20"/>
        <end position="264"/>
    </location>
</feature>
<comment type="caution">
    <text evidence="3">The sequence shown here is derived from an EMBL/GenBank/DDBJ whole genome shotgun (WGS) entry which is preliminary data.</text>
</comment>
<dbReference type="Proteomes" id="UP000297668">
    <property type="component" value="Unassembled WGS sequence"/>
</dbReference>
<dbReference type="PANTHER" id="PTHR21666:SF270">
    <property type="entry name" value="MUREIN HYDROLASE ACTIVATOR ENVC"/>
    <property type="match status" value="1"/>
</dbReference>
<dbReference type="InterPro" id="IPR050570">
    <property type="entry name" value="Cell_wall_metabolism_enzyme"/>
</dbReference>
<organism evidence="3 4">
    <name type="scientific">Thermus tengchongensis</name>
    <dbReference type="NCBI Taxonomy" id="1214928"/>
    <lineage>
        <taxon>Bacteria</taxon>
        <taxon>Thermotogati</taxon>
        <taxon>Deinococcota</taxon>
        <taxon>Deinococci</taxon>
        <taxon>Thermales</taxon>
        <taxon>Thermaceae</taxon>
        <taxon>Thermus</taxon>
    </lineage>
</organism>
<dbReference type="PANTHER" id="PTHR21666">
    <property type="entry name" value="PEPTIDASE-RELATED"/>
    <property type="match status" value="1"/>
</dbReference>
<sequence>MKRAWTLGLAMLPALVACQNAPHPSDSASSSLRVLVSPFTGAFRVTNVSDHEYPFQFKDNNGFLLSWWGERLPGVDGHQGYDFPMPEGTPVRAVYDGEVTFAGQEQPFFCPPLGQTVSGLGVVIRHRLPDGEAYLSIYAHFSEVRVREGERVTAGQVIGLSGNTGCSTGPHLHFEMRKNKSGTWAVFDPYGWEGEGPDPWSRHPAGVSSALIWRDGEAPPLFSEVELPPNPRETDRAPLAITRVRYMGVRVYCGPKFGPPYRSV</sequence>
<dbReference type="Pfam" id="PF01551">
    <property type="entry name" value="Peptidase_M23"/>
    <property type="match status" value="1"/>
</dbReference>
<evidence type="ECO:0000313" key="3">
    <source>
        <dbReference type="EMBL" id="TFU25383.1"/>
    </source>
</evidence>
<dbReference type="Gene3D" id="2.70.70.10">
    <property type="entry name" value="Glucose Permease (Domain IIA)"/>
    <property type="match status" value="1"/>
</dbReference>
<dbReference type="SUPFAM" id="SSF51261">
    <property type="entry name" value="Duplicated hybrid motif"/>
    <property type="match status" value="1"/>
</dbReference>
<feature type="domain" description="M23ase beta-sheet core" evidence="2">
    <location>
        <begin position="77"/>
        <end position="180"/>
    </location>
</feature>
<evidence type="ECO:0000256" key="1">
    <source>
        <dbReference type="SAM" id="SignalP"/>
    </source>
</evidence>
<dbReference type="CDD" id="cd12797">
    <property type="entry name" value="M23_peptidase"/>
    <property type="match status" value="1"/>
</dbReference>
<dbReference type="PROSITE" id="PS51257">
    <property type="entry name" value="PROKAR_LIPOPROTEIN"/>
    <property type="match status" value="1"/>
</dbReference>
<dbReference type="AlphaFoldDB" id="A0A4Y9FA13"/>
<keyword evidence="1" id="KW-0732">Signal</keyword>
<accession>A0A4Y9FA13</accession>
<dbReference type="EMBL" id="SJZF01000023">
    <property type="protein sequence ID" value="TFU25383.1"/>
    <property type="molecule type" value="Genomic_DNA"/>
</dbReference>
<reference evidence="3 4" key="1">
    <citation type="submission" date="2019-03" db="EMBL/GenBank/DDBJ databases">
        <title>Thermus tengchongensis species for the arsenic transformation mechanism.</title>
        <authorList>
            <person name="Yuan G.C."/>
        </authorList>
    </citation>
    <scope>NUCLEOTIDE SEQUENCE [LARGE SCALE GENOMIC DNA]</scope>
    <source>
        <strain evidence="3 4">15W</strain>
    </source>
</reference>